<evidence type="ECO:0000256" key="7">
    <source>
        <dbReference type="SAM" id="MobiDB-lite"/>
    </source>
</evidence>
<dbReference type="PANTHER" id="PTHR48011:SF5">
    <property type="entry name" value="PROTEIN KINASE DOMAIN-CONTAINING PROTEIN"/>
    <property type="match status" value="1"/>
</dbReference>
<evidence type="ECO:0000313" key="10">
    <source>
        <dbReference type="Proteomes" id="UP001497512"/>
    </source>
</evidence>
<keyword evidence="10" id="KW-1185">Reference proteome</keyword>
<dbReference type="SMART" id="SM00220">
    <property type="entry name" value="S_TKc"/>
    <property type="match status" value="1"/>
</dbReference>
<dbReference type="InterPro" id="IPR000719">
    <property type="entry name" value="Prot_kinase_dom"/>
</dbReference>
<keyword evidence="3" id="KW-0418">Kinase</keyword>
<feature type="domain" description="Protein kinase" evidence="8">
    <location>
        <begin position="7"/>
        <end position="293"/>
    </location>
</feature>
<evidence type="ECO:0000256" key="6">
    <source>
        <dbReference type="RuleBase" id="RU000304"/>
    </source>
</evidence>
<keyword evidence="6" id="KW-0723">Serine/threonine-protein kinase</keyword>
<evidence type="ECO:0000256" key="3">
    <source>
        <dbReference type="ARBA" id="ARBA00022777"/>
    </source>
</evidence>
<dbReference type="InterPro" id="IPR052751">
    <property type="entry name" value="Plant_MAPKKK"/>
</dbReference>
<feature type="compositionally biased region" description="Basic and acidic residues" evidence="7">
    <location>
        <begin position="412"/>
        <end position="425"/>
    </location>
</feature>
<dbReference type="EMBL" id="OZ019906">
    <property type="protein sequence ID" value="CAK9203948.1"/>
    <property type="molecule type" value="Genomic_DNA"/>
</dbReference>
<keyword evidence="2 5" id="KW-0547">Nucleotide-binding</keyword>
<dbReference type="PROSITE" id="PS00107">
    <property type="entry name" value="PROTEIN_KINASE_ATP"/>
    <property type="match status" value="1"/>
</dbReference>
<dbReference type="PROSITE" id="PS50011">
    <property type="entry name" value="PROTEIN_KINASE_DOM"/>
    <property type="match status" value="1"/>
</dbReference>
<dbReference type="Pfam" id="PF00069">
    <property type="entry name" value="Pkinase"/>
    <property type="match status" value="1"/>
</dbReference>
<evidence type="ECO:0000256" key="1">
    <source>
        <dbReference type="ARBA" id="ARBA00022679"/>
    </source>
</evidence>
<dbReference type="CDD" id="cd06606">
    <property type="entry name" value="STKc_MAPKKK"/>
    <property type="match status" value="1"/>
</dbReference>
<protein>
    <recommendedName>
        <fullName evidence="8">Protein kinase domain-containing protein</fullName>
    </recommendedName>
</protein>
<dbReference type="InterPro" id="IPR008271">
    <property type="entry name" value="Ser/Thr_kinase_AS"/>
</dbReference>
<feature type="binding site" evidence="5">
    <location>
        <position position="36"/>
    </location>
    <ligand>
        <name>ATP</name>
        <dbReference type="ChEBI" id="CHEBI:30616"/>
    </ligand>
</feature>
<evidence type="ECO:0000256" key="2">
    <source>
        <dbReference type="ARBA" id="ARBA00022741"/>
    </source>
</evidence>
<gene>
    <name evidence="9" type="ORF">CSSPTR1EN2_LOCUS7141</name>
</gene>
<dbReference type="PROSITE" id="PS00108">
    <property type="entry name" value="PROTEIN_KINASE_ST"/>
    <property type="match status" value="1"/>
</dbReference>
<keyword evidence="1" id="KW-0808">Transferase</keyword>
<feature type="compositionally biased region" description="Basic and acidic residues" evidence="7">
    <location>
        <begin position="371"/>
        <end position="384"/>
    </location>
</feature>
<evidence type="ECO:0000313" key="9">
    <source>
        <dbReference type="EMBL" id="CAK9203948.1"/>
    </source>
</evidence>
<name>A0ABP0TSJ1_9BRYO</name>
<comment type="similarity">
    <text evidence="6">Belongs to the protein kinase superfamily.</text>
</comment>
<evidence type="ECO:0000259" key="8">
    <source>
        <dbReference type="PROSITE" id="PS50011"/>
    </source>
</evidence>
<dbReference type="Gene3D" id="1.10.510.10">
    <property type="entry name" value="Transferase(Phosphotransferase) domain 1"/>
    <property type="match status" value="1"/>
</dbReference>
<evidence type="ECO:0000256" key="4">
    <source>
        <dbReference type="ARBA" id="ARBA00022840"/>
    </source>
</evidence>
<dbReference type="PANTHER" id="PTHR48011">
    <property type="entry name" value="CCR4-NOT TRANSCRIPTIONAL COMPLEX SUBUNIT CAF120-RELATED"/>
    <property type="match status" value="1"/>
</dbReference>
<sequence>MGGSREWIRGSLLGVGAFGQVNLAMDRVTGSLFAVKSTVVCSSSSNPQWNSSLAAMENEIRMLQSLESEHVVRCLGSDWSEEEGGQRMRNIFLEYMPGGSLSDLLKQFAGAQPLDEELIRSYTRSLVQGIDYLHCRGIVHCDIKAKNVLVGNAPGCVKLADFGSAKHVDAVELRKKEKLEMKDLDLDLEDCVMRKVNGTPLWMAPEVVLQQEQGLPSDIWSLGCTVVEMATGRAPWAQITDPFVALYRIGCTDEMPAVPASLSPEAHDFLARCFERNPRRRWTSAQLLEHPFLTAAAARAPSRPSVMRDPAFFTFKSPPVCSSPTSVLPSLDDDRSNSMVLSSIPTNSSSSSIPLLSSPRLWKLAEFQFPRPEDCSKSSKDRWRSSTPLLPPVSEGDWIVVRSPKGSSPSHSKFESSHEHSEMQSEHSTSTS</sequence>
<dbReference type="InterPro" id="IPR011009">
    <property type="entry name" value="Kinase-like_dom_sf"/>
</dbReference>
<feature type="non-terminal residue" evidence="9">
    <location>
        <position position="432"/>
    </location>
</feature>
<evidence type="ECO:0000256" key="5">
    <source>
        <dbReference type="PROSITE-ProRule" id="PRU10141"/>
    </source>
</evidence>
<feature type="region of interest" description="Disordered" evidence="7">
    <location>
        <begin position="371"/>
        <end position="432"/>
    </location>
</feature>
<dbReference type="SUPFAM" id="SSF56112">
    <property type="entry name" value="Protein kinase-like (PK-like)"/>
    <property type="match status" value="1"/>
</dbReference>
<dbReference type="Gene3D" id="3.30.200.20">
    <property type="entry name" value="Phosphorylase Kinase, domain 1"/>
    <property type="match status" value="1"/>
</dbReference>
<accession>A0ABP0TSJ1</accession>
<dbReference type="InterPro" id="IPR017441">
    <property type="entry name" value="Protein_kinase_ATP_BS"/>
</dbReference>
<dbReference type="Proteomes" id="UP001497512">
    <property type="component" value="Chromosome 14"/>
</dbReference>
<proteinExistence type="inferred from homology"/>
<reference evidence="9" key="1">
    <citation type="submission" date="2024-02" db="EMBL/GenBank/DDBJ databases">
        <authorList>
            <consortium name="ELIXIR-Norway"/>
            <consortium name="Elixir Norway"/>
        </authorList>
    </citation>
    <scope>NUCLEOTIDE SEQUENCE</scope>
</reference>
<keyword evidence="4 5" id="KW-0067">ATP-binding</keyword>
<organism evidence="9 10">
    <name type="scientific">Sphagnum troendelagicum</name>
    <dbReference type="NCBI Taxonomy" id="128251"/>
    <lineage>
        <taxon>Eukaryota</taxon>
        <taxon>Viridiplantae</taxon>
        <taxon>Streptophyta</taxon>
        <taxon>Embryophyta</taxon>
        <taxon>Bryophyta</taxon>
        <taxon>Sphagnophytina</taxon>
        <taxon>Sphagnopsida</taxon>
        <taxon>Sphagnales</taxon>
        <taxon>Sphagnaceae</taxon>
        <taxon>Sphagnum</taxon>
    </lineage>
</organism>